<dbReference type="EMBL" id="ML178815">
    <property type="protein sequence ID" value="TFL06246.1"/>
    <property type="molecule type" value="Genomic_DNA"/>
</dbReference>
<feature type="compositionally biased region" description="Basic and acidic residues" evidence="1">
    <location>
        <begin position="195"/>
        <end position="207"/>
    </location>
</feature>
<organism evidence="2 3">
    <name type="scientific">Pterulicium gracile</name>
    <dbReference type="NCBI Taxonomy" id="1884261"/>
    <lineage>
        <taxon>Eukaryota</taxon>
        <taxon>Fungi</taxon>
        <taxon>Dikarya</taxon>
        <taxon>Basidiomycota</taxon>
        <taxon>Agaricomycotina</taxon>
        <taxon>Agaricomycetes</taxon>
        <taxon>Agaricomycetidae</taxon>
        <taxon>Agaricales</taxon>
        <taxon>Pleurotineae</taxon>
        <taxon>Pterulaceae</taxon>
        <taxon>Pterulicium</taxon>
    </lineage>
</organism>
<evidence type="ECO:0000313" key="3">
    <source>
        <dbReference type="Proteomes" id="UP000305067"/>
    </source>
</evidence>
<evidence type="ECO:0000256" key="1">
    <source>
        <dbReference type="SAM" id="MobiDB-lite"/>
    </source>
</evidence>
<proteinExistence type="predicted"/>
<accession>A0A5C3QW54</accession>
<gene>
    <name evidence="2" type="ORF">BDV98DRAFT_600312</name>
</gene>
<dbReference type="OrthoDB" id="3270420at2759"/>
<feature type="compositionally biased region" description="Low complexity" evidence="1">
    <location>
        <begin position="208"/>
        <end position="226"/>
    </location>
</feature>
<protein>
    <submittedName>
        <fullName evidence="2">Uncharacterized protein</fullName>
    </submittedName>
</protein>
<feature type="compositionally biased region" description="Basic residues" evidence="1">
    <location>
        <begin position="50"/>
        <end position="59"/>
    </location>
</feature>
<feature type="region of interest" description="Disordered" evidence="1">
    <location>
        <begin position="253"/>
        <end position="280"/>
    </location>
</feature>
<feature type="region of interest" description="Disordered" evidence="1">
    <location>
        <begin position="195"/>
        <end position="239"/>
    </location>
</feature>
<name>A0A5C3QW54_9AGAR</name>
<keyword evidence="3" id="KW-1185">Reference proteome</keyword>
<dbReference type="Proteomes" id="UP000305067">
    <property type="component" value="Unassembled WGS sequence"/>
</dbReference>
<sequence length="350" mass="39111">MQPDPISPESQKPFFPDVVISGSPHGDDELSPTPELINNHSPARIGPLRRSPHSQRNHLPRQSSPLIQVNVDLPHEGHDSPYSHSASTSVEDERTPNTKGLLDPVNALQLLIASSDSDVPPVQTTKDDSNQVPLVVVDAPKHDSDTTTVQPSPKPPSRPRTIRFHSRVRIASGIHHTSSHSHHQSVADRYWSGDKDDVAQEEPRRSGSDFSSRSGSPSSSISAPLRSRSRTGSEEEGRTFTWAPLGRRIGLLANSRNHARRNVASQETNGNGDTDRTHLLPRTRSRRSYVEGEGVQPGDDNFSDDEFRQDLNPEEVDSVFGKWPTRLTNRHWWWWQFEPVCCCFLTSDHE</sequence>
<evidence type="ECO:0000313" key="2">
    <source>
        <dbReference type="EMBL" id="TFL06246.1"/>
    </source>
</evidence>
<feature type="region of interest" description="Disordered" evidence="1">
    <location>
        <begin position="1"/>
        <end position="102"/>
    </location>
</feature>
<dbReference type="AlphaFoldDB" id="A0A5C3QW54"/>
<reference evidence="2 3" key="1">
    <citation type="journal article" date="2019" name="Nat. Ecol. Evol.">
        <title>Megaphylogeny resolves global patterns of mushroom evolution.</title>
        <authorList>
            <person name="Varga T."/>
            <person name="Krizsan K."/>
            <person name="Foldi C."/>
            <person name="Dima B."/>
            <person name="Sanchez-Garcia M."/>
            <person name="Sanchez-Ramirez S."/>
            <person name="Szollosi G.J."/>
            <person name="Szarkandi J.G."/>
            <person name="Papp V."/>
            <person name="Albert L."/>
            <person name="Andreopoulos W."/>
            <person name="Angelini C."/>
            <person name="Antonin V."/>
            <person name="Barry K.W."/>
            <person name="Bougher N.L."/>
            <person name="Buchanan P."/>
            <person name="Buyck B."/>
            <person name="Bense V."/>
            <person name="Catcheside P."/>
            <person name="Chovatia M."/>
            <person name="Cooper J."/>
            <person name="Damon W."/>
            <person name="Desjardin D."/>
            <person name="Finy P."/>
            <person name="Geml J."/>
            <person name="Haridas S."/>
            <person name="Hughes K."/>
            <person name="Justo A."/>
            <person name="Karasinski D."/>
            <person name="Kautmanova I."/>
            <person name="Kiss B."/>
            <person name="Kocsube S."/>
            <person name="Kotiranta H."/>
            <person name="LaButti K.M."/>
            <person name="Lechner B.E."/>
            <person name="Liimatainen K."/>
            <person name="Lipzen A."/>
            <person name="Lukacs Z."/>
            <person name="Mihaltcheva S."/>
            <person name="Morgado L.N."/>
            <person name="Niskanen T."/>
            <person name="Noordeloos M.E."/>
            <person name="Ohm R.A."/>
            <person name="Ortiz-Santana B."/>
            <person name="Ovrebo C."/>
            <person name="Racz N."/>
            <person name="Riley R."/>
            <person name="Savchenko A."/>
            <person name="Shiryaev A."/>
            <person name="Soop K."/>
            <person name="Spirin V."/>
            <person name="Szebenyi C."/>
            <person name="Tomsovsky M."/>
            <person name="Tulloss R.E."/>
            <person name="Uehling J."/>
            <person name="Grigoriev I.V."/>
            <person name="Vagvolgyi C."/>
            <person name="Papp T."/>
            <person name="Martin F.M."/>
            <person name="Miettinen O."/>
            <person name="Hibbett D.S."/>
            <person name="Nagy L.G."/>
        </authorList>
    </citation>
    <scope>NUCLEOTIDE SEQUENCE [LARGE SCALE GENOMIC DNA]</scope>
    <source>
        <strain evidence="2 3">CBS 309.79</strain>
    </source>
</reference>
<feature type="region of interest" description="Disordered" evidence="1">
    <location>
        <begin position="139"/>
        <end position="163"/>
    </location>
</feature>
<feature type="compositionally biased region" description="Polar residues" evidence="1">
    <location>
        <begin position="263"/>
        <end position="272"/>
    </location>
</feature>